<feature type="region of interest" description="Disordered" evidence="1">
    <location>
        <begin position="1"/>
        <end position="104"/>
    </location>
</feature>
<feature type="compositionally biased region" description="Polar residues" evidence="1">
    <location>
        <begin position="36"/>
        <end position="49"/>
    </location>
</feature>
<feature type="compositionally biased region" description="Basic and acidic residues" evidence="1">
    <location>
        <begin position="76"/>
        <end position="88"/>
    </location>
</feature>
<reference evidence="2" key="2">
    <citation type="journal article" date="2015" name="Data Brief">
        <title>Shoot transcriptome of the giant reed, Arundo donax.</title>
        <authorList>
            <person name="Barrero R.A."/>
            <person name="Guerrero F.D."/>
            <person name="Moolhuijzen P."/>
            <person name="Goolsby J.A."/>
            <person name="Tidwell J."/>
            <person name="Bellgard S.E."/>
            <person name="Bellgard M.I."/>
        </authorList>
    </citation>
    <scope>NUCLEOTIDE SEQUENCE</scope>
    <source>
        <tissue evidence="2">Shoot tissue taken approximately 20 cm above the soil surface</tissue>
    </source>
</reference>
<dbReference type="EMBL" id="GBRH01211444">
    <property type="protein sequence ID" value="JAD86451.1"/>
    <property type="molecule type" value="Transcribed_RNA"/>
</dbReference>
<proteinExistence type="predicted"/>
<accession>A0A0A9DF45</accession>
<sequence length="104" mass="11418">MREAARQLRPCIRRRRAKRGSEEGRGRPASCISHAGHTTSSPWHKTNGGQRMAVPGRGTSGGRHVALPGHRRCAAKPKEDLPDHEIRNGRKHVFAQPCPSKGSD</sequence>
<name>A0A0A9DF45_ARUDO</name>
<evidence type="ECO:0000313" key="2">
    <source>
        <dbReference type="EMBL" id="JAD86451.1"/>
    </source>
</evidence>
<protein>
    <submittedName>
        <fullName evidence="2">Uncharacterized protein</fullName>
    </submittedName>
</protein>
<evidence type="ECO:0000256" key="1">
    <source>
        <dbReference type="SAM" id="MobiDB-lite"/>
    </source>
</evidence>
<organism evidence="2">
    <name type="scientific">Arundo donax</name>
    <name type="common">Giant reed</name>
    <name type="synonym">Donax arundinaceus</name>
    <dbReference type="NCBI Taxonomy" id="35708"/>
    <lineage>
        <taxon>Eukaryota</taxon>
        <taxon>Viridiplantae</taxon>
        <taxon>Streptophyta</taxon>
        <taxon>Embryophyta</taxon>
        <taxon>Tracheophyta</taxon>
        <taxon>Spermatophyta</taxon>
        <taxon>Magnoliopsida</taxon>
        <taxon>Liliopsida</taxon>
        <taxon>Poales</taxon>
        <taxon>Poaceae</taxon>
        <taxon>PACMAD clade</taxon>
        <taxon>Arundinoideae</taxon>
        <taxon>Arundineae</taxon>
        <taxon>Arundo</taxon>
    </lineage>
</organism>
<reference evidence="2" key="1">
    <citation type="submission" date="2014-09" db="EMBL/GenBank/DDBJ databases">
        <authorList>
            <person name="Magalhaes I.L.F."/>
            <person name="Oliveira U."/>
            <person name="Santos F.R."/>
            <person name="Vidigal T.H.D.A."/>
            <person name="Brescovit A.D."/>
            <person name="Santos A.J."/>
        </authorList>
    </citation>
    <scope>NUCLEOTIDE SEQUENCE</scope>
    <source>
        <tissue evidence="2">Shoot tissue taken approximately 20 cm above the soil surface</tissue>
    </source>
</reference>
<dbReference type="AlphaFoldDB" id="A0A0A9DF45"/>